<evidence type="ECO:0000313" key="1">
    <source>
        <dbReference type="EMBL" id="BBY36569.1"/>
    </source>
</evidence>
<sequence length="119" mass="11624">MVLPLGSVFVRLIVLPETDATEPRTQAGFAGACDGGSDGGVVVEAPGADCGGFGQAPLTDSLIFTDAAVTACPGADPSVGFTLTQLPGVTSGSPAGTASVILVVEVKFTDAVALSSLVT</sequence>
<dbReference type="EMBL" id="AP022590">
    <property type="protein sequence ID" value="BBY36569.1"/>
    <property type="molecule type" value="Genomic_DNA"/>
</dbReference>
<name>A0ABM7JNV7_MYCNT</name>
<keyword evidence="2" id="KW-1185">Reference proteome</keyword>
<evidence type="ECO:0000313" key="2">
    <source>
        <dbReference type="Proteomes" id="UP000465812"/>
    </source>
</evidence>
<accession>A0ABM7JNV7</accession>
<reference evidence="1 2" key="1">
    <citation type="journal article" date="2019" name="Emerg. Microbes Infect.">
        <title>Comprehensive subspecies identification of 175 nontuberculous mycobacteria species based on 7547 genomic profiles.</title>
        <authorList>
            <person name="Matsumoto Y."/>
            <person name="Kinjo T."/>
            <person name="Motooka D."/>
            <person name="Nabeya D."/>
            <person name="Jung N."/>
            <person name="Uechi K."/>
            <person name="Horii T."/>
            <person name="Iida T."/>
            <person name="Fujita J."/>
            <person name="Nakamura S."/>
        </authorList>
    </citation>
    <scope>NUCLEOTIDE SEQUENCE [LARGE SCALE GENOMIC DNA]</scope>
    <source>
        <strain evidence="1 2">JCM 18113</strain>
    </source>
</reference>
<gene>
    <name evidence="1" type="ORF">MMAN_07030</name>
</gene>
<protein>
    <recommendedName>
        <fullName evidence="3">DUF5642 domain-containing protein</fullName>
    </recommendedName>
</protein>
<organism evidence="1 2">
    <name type="scientific">Mycobacterium mantenii</name>
    <dbReference type="NCBI Taxonomy" id="560555"/>
    <lineage>
        <taxon>Bacteria</taxon>
        <taxon>Bacillati</taxon>
        <taxon>Actinomycetota</taxon>
        <taxon>Actinomycetes</taxon>
        <taxon>Mycobacteriales</taxon>
        <taxon>Mycobacteriaceae</taxon>
        <taxon>Mycobacterium</taxon>
        <taxon>Mycobacterium avium complex (MAC)</taxon>
    </lineage>
</organism>
<dbReference type="Proteomes" id="UP000465812">
    <property type="component" value="Chromosome"/>
</dbReference>
<proteinExistence type="predicted"/>
<evidence type="ECO:0008006" key="3">
    <source>
        <dbReference type="Google" id="ProtNLM"/>
    </source>
</evidence>